<evidence type="ECO:0000313" key="3">
    <source>
        <dbReference type="Proteomes" id="UP000807469"/>
    </source>
</evidence>
<feature type="transmembrane region" description="Helical" evidence="1">
    <location>
        <begin position="176"/>
        <end position="197"/>
    </location>
</feature>
<keyword evidence="1" id="KW-1133">Transmembrane helix</keyword>
<comment type="caution">
    <text evidence="2">The sequence shown here is derived from an EMBL/GenBank/DDBJ whole genome shotgun (WGS) entry which is preliminary data.</text>
</comment>
<protein>
    <submittedName>
        <fullName evidence="2">Uncharacterized protein</fullName>
    </submittedName>
</protein>
<keyword evidence="1" id="KW-0472">Membrane</keyword>
<feature type="transmembrane region" description="Helical" evidence="1">
    <location>
        <begin position="74"/>
        <end position="98"/>
    </location>
</feature>
<reference evidence="2" key="1">
    <citation type="submission" date="2020-11" db="EMBL/GenBank/DDBJ databases">
        <authorList>
            <consortium name="DOE Joint Genome Institute"/>
            <person name="Ahrendt S."/>
            <person name="Riley R."/>
            <person name="Andreopoulos W."/>
            <person name="Labutti K."/>
            <person name="Pangilinan J."/>
            <person name="Ruiz-Duenas F.J."/>
            <person name="Barrasa J.M."/>
            <person name="Sanchez-Garcia M."/>
            <person name="Camarero S."/>
            <person name="Miyauchi S."/>
            <person name="Serrano A."/>
            <person name="Linde D."/>
            <person name="Babiker R."/>
            <person name="Drula E."/>
            <person name="Ayuso-Fernandez I."/>
            <person name="Pacheco R."/>
            <person name="Padilla G."/>
            <person name="Ferreira P."/>
            <person name="Barriuso J."/>
            <person name="Kellner H."/>
            <person name="Castanera R."/>
            <person name="Alfaro M."/>
            <person name="Ramirez L."/>
            <person name="Pisabarro A.G."/>
            <person name="Kuo A."/>
            <person name="Tritt A."/>
            <person name="Lipzen A."/>
            <person name="He G."/>
            <person name="Yan M."/>
            <person name="Ng V."/>
            <person name="Cullen D."/>
            <person name="Martin F."/>
            <person name="Rosso M.-N."/>
            <person name="Henrissat B."/>
            <person name="Hibbett D."/>
            <person name="Martinez A.T."/>
            <person name="Grigoriev I.V."/>
        </authorList>
    </citation>
    <scope>NUCLEOTIDE SEQUENCE</scope>
    <source>
        <strain evidence="2">CIRM-BRFM 674</strain>
    </source>
</reference>
<proteinExistence type="predicted"/>
<dbReference type="AlphaFoldDB" id="A0A9P6CU52"/>
<gene>
    <name evidence="2" type="ORF">BDN70DRAFT_703680</name>
</gene>
<dbReference type="EMBL" id="MU155218">
    <property type="protein sequence ID" value="KAF9479197.1"/>
    <property type="molecule type" value="Genomic_DNA"/>
</dbReference>
<dbReference type="Proteomes" id="UP000807469">
    <property type="component" value="Unassembled WGS sequence"/>
</dbReference>
<feature type="transmembrane region" description="Helical" evidence="1">
    <location>
        <begin position="37"/>
        <end position="54"/>
    </location>
</feature>
<organism evidence="2 3">
    <name type="scientific">Pholiota conissans</name>
    <dbReference type="NCBI Taxonomy" id="109636"/>
    <lineage>
        <taxon>Eukaryota</taxon>
        <taxon>Fungi</taxon>
        <taxon>Dikarya</taxon>
        <taxon>Basidiomycota</taxon>
        <taxon>Agaricomycotina</taxon>
        <taxon>Agaricomycetes</taxon>
        <taxon>Agaricomycetidae</taxon>
        <taxon>Agaricales</taxon>
        <taxon>Agaricineae</taxon>
        <taxon>Strophariaceae</taxon>
        <taxon>Pholiota</taxon>
    </lineage>
</organism>
<evidence type="ECO:0000256" key="1">
    <source>
        <dbReference type="SAM" id="Phobius"/>
    </source>
</evidence>
<feature type="transmembrane region" description="Helical" evidence="1">
    <location>
        <begin position="104"/>
        <end position="125"/>
    </location>
</feature>
<sequence length="244" mass="26999">MSGPTVFVPALNITVPVANISTPLIFLTPGQAQDLNLAVYLHIGATGVMIWDFLDNLRNDFTMPVTPKTRIPTIMYFVVRLTLVAYCLGRAALLTLPIENCARIAHVLNALLAINGILETGLCYLRVVMVYNRHPFVVTFYSCVWISAVAMTLTIFKTFSASHIPNTHYCVESIGGPLAIPTLAIWVANDTMIYIGIAYRIYNIFQTYDFGPSMKRRVAIMVFGASLPTLGSKIVLLESQLYCL</sequence>
<keyword evidence="1" id="KW-0812">Transmembrane</keyword>
<name>A0A9P6CU52_9AGAR</name>
<feature type="transmembrane region" description="Helical" evidence="1">
    <location>
        <begin position="137"/>
        <end position="156"/>
    </location>
</feature>
<feature type="transmembrane region" description="Helical" evidence="1">
    <location>
        <begin position="218"/>
        <end position="237"/>
    </location>
</feature>
<keyword evidence="3" id="KW-1185">Reference proteome</keyword>
<dbReference type="OrthoDB" id="3038990at2759"/>
<accession>A0A9P6CU52</accession>
<evidence type="ECO:0000313" key="2">
    <source>
        <dbReference type="EMBL" id="KAF9479197.1"/>
    </source>
</evidence>